<evidence type="ECO:0000256" key="7">
    <source>
        <dbReference type="ARBA" id="ARBA00023128"/>
    </source>
</evidence>
<accession>A0A0L0P0R5</accession>
<name>A0A0L0P0R5_CANAR</name>
<evidence type="ECO:0000256" key="3">
    <source>
        <dbReference type="ARBA" id="ARBA00022692"/>
    </source>
</evidence>
<dbReference type="EMBL" id="LGST01000021">
    <property type="protein sequence ID" value="KND99868.1"/>
    <property type="molecule type" value="Genomic_DNA"/>
</dbReference>
<keyword evidence="3 10" id="KW-0812">Transmembrane</keyword>
<evidence type="ECO:0000256" key="1">
    <source>
        <dbReference type="ARBA" id="ARBA00004273"/>
    </source>
</evidence>
<comment type="caution">
    <text evidence="11">The sequence shown here is derived from an EMBL/GenBank/DDBJ whole genome shotgun (WGS) entry which is preliminary data.</text>
</comment>
<dbReference type="VEuPathDB" id="FungiDB:CJI96_0003559"/>
<dbReference type="GO" id="GO:0005743">
    <property type="term" value="C:mitochondrial inner membrane"/>
    <property type="evidence" value="ECO:0007669"/>
    <property type="project" value="UniProtKB-SubCell"/>
</dbReference>
<reference evidence="12" key="1">
    <citation type="journal article" date="2015" name="BMC Genomics">
        <title>Draft genome of a commonly misdiagnosed multidrug resistant pathogen Candida auris.</title>
        <authorList>
            <person name="Chatterjee S."/>
            <person name="Alampalli S.V."/>
            <person name="Nageshan R.K."/>
            <person name="Chettiar S.T."/>
            <person name="Joshi S."/>
            <person name="Tatu U.S."/>
        </authorList>
    </citation>
    <scope>NUCLEOTIDE SEQUENCE [LARGE SCALE GENOMIC DNA]</scope>
    <source>
        <strain evidence="12">6684</strain>
    </source>
</reference>
<gene>
    <name evidence="11" type="ORF">QG37_03294</name>
</gene>
<evidence type="ECO:0000256" key="10">
    <source>
        <dbReference type="SAM" id="Phobius"/>
    </source>
</evidence>
<keyword evidence="8 10" id="KW-0472">Membrane</keyword>
<evidence type="ECO:0000256" key="9">
    <source>
        <dbReference type="ARBA" id="ARBA00025191"/>
    </source>
</evidence>
<dbReference type="Proteomes" id="UP000037122">
    <property type="component" value="Unassembled WGS sequence"/>
</dbReference>
<dbReference type="VEuPathDB" id="FungiDB:CJJ07_004018"/>
<evidence type="ECO:0000313" key="11">
    <source>
        <dbReference type="EMBL" id="KND99868.1"/>
    </source>
</evidence>
<proteinExistence type="inferred from homology"/>
<feature type="transmembrane region" description="Helical" evidence="10">
    <location>
        <begin position="97"/>
        <end position="122"/>
    </location>
</feature>
<dbReference type="AlphaFoldDB" id="A0A0L0P0R5"/>
<dbReference type="VEuPathDB" id="FungiDB:CJJ09_002501"/>
<evidence type="ECO:0000256" key="2">
    <source>
        <dbReference type="ARBA" id="ARBA00005687"/>
    </source>
</evidence>
<dbReference type="VEuPathDB" id="FungiDB:QG37_03294"/>
<dbReference type="VEuPathDB" id="FungiDB:CJI97_000538"/>
<organism evidence="11 12">
    <name type="scientific">Candidozyma auris</name>
    <name type="common">Yeast</name>
    <name type="synonym">Candida auris</name>
    <dbReference type="NCBI Taxonomy" id="498019"/>
    <lineage>
        <taxon>Eukaryota</taxon>
        <taxon>Fungi</taxon>
        <taxon>Dikarya</taxon>
        <taxon>Ascomycota</taxon>
        <taxon>Saccharomycotina</taxon>
        <taxon>Pichiomycetes</taxon>
        <taxon>Metschnikowiaceae</taxon>
        <taxon>Candidozyma</taxon>
    </lineage>
</organism>
<sequence length="616" mass="70108">MMRGRMFGLARLLPIKNRRIQPLGLCHHLGMNKKQLQTLWRSQRPFSYSASRAKDLDPLRPTKSQLLEGASSKLSRFWIHIKWPLTRNNRPFSIDDFSAFASWLVMGNILWIVLGTTTFGLVTMYSIHTFDTFWNTISGDEDDDNEDVAPQAKDKTFLSYLAGSILSQGFGMRLVFEKGSVLPELSDGMLKFRNVKVVSSERDENFRIFAKIQELNMTLSFKKWYEGNGLIDDVEIFGMHAKVLRKDDSLAPISTEDIAGDQNTLSSMAMSMSKYDTHNIHNDFSEHKYEELKAVAQRKSPLVSPNYQLGHVRVHDSFIEIFENHDTMPFKVTIFNCDLPQFRGDRLIVDFFNANNVTGAVNNSMFTIHKHQTFTDENVVRFKLDSIDMESISKANPQLKFNWIVNGKAEILADIRLPETKSKDEGSFFSSISFQQVWNDLKTATSSPRDAAEGDDSNDSLIKGAIAAIYETFRKNKETKSEDLRNENEYVIVNVKVKFKNIKATMPKHLPMATSTALPFVTLHNLRALVGFVNSLEKDKSDSILIKTTVIEKLADLYNLDNITQTRIFDAIVADIYDDLLKDIKLDEKRILEEKANSWSHTVASQLLLLGLGVLA</sequence>
<comment type="similarity">
    <text evidence="2">Belongs to the MDM31/MDM32 family.</text>
</comment>
<keyword evidence="5" id="KW-0809">Transit peptide</keyword>
<evidence type="ECO:0000256" key="6">
    <source>
        <dbReference type="ARBA" id="ARBA00022989"/>
    </source>
</evidence>
<keyword evidence="7" id="KW-0496">Mitochondrion</keyword>
<dbReference type="Pfam" id="PF08118">
    <property type="entry name" value="MDM31_MDM32"/>
    <property type="match status" value="2"/>
</dbReference>
<keyword evidence="4" id="KW-0999">Mitochondrion inner membrane</keyword>
<dbReference type="VEuPathDB" id="FungiDB:B9J08_000536"/>
<dbReference type="InterPro" id="IPR012571">
    <property type="entry name" value="Mdm31/Mdm32"/>
</dbReference>
<comment type="subcellular location">
    <subcellularLocation>
        <location evidence="1">Mitochondrion inner membrane</location>
    </subcellularLocation>
</comment>
<comment type="function">
    <text evidence="9">Involved in the organization of the mitochondrial membranes and the global structure of the mitochondria. Also required for mitochondrial distribution and mobility as well as for the maintenance of mitochondrial DNA nucleoids structures.</text>
</comment>
<dbReference type="GO" id="GO:0000001">
    <property type="term" value="P:mitochondrion inheritance"/>
    <property type="evidence" value="ECO:0007669"/>
    <property type="project" value="InterPro"/>
</dbReference>
<evidence type="ECO:0000256" key="5">
    <source>
        <dbReference type="ARBA" id="ARBA00022946"/>
    </source>
</evidence>
<keyword evidence="6 10" id="KW-1133">Transmembrane helix</keyword>
<evidence type="ECO:0000256" key="8">
    <source>
        <dbReference type="ARBA" id="ARBA00023136"/>
    </source>
</evidence>
<evidence type="ECO:0000256" key="4">
    <source>
        <dbReference type="ARBA" id="ARBA00022792"/>
    </source>
</evidence>
<dbReference type="PANTHER" id="PTHR31068">
    <property type="entry name" value="MITOCHONDRIAL DISTRIBUTION AND MORPHOLOGY PROTEIN 31"/>
    <property type="match status" value="1"/>
</dbReference>
<protein>
    <recommendedName>
        <fullName evidence="13">Mitochondrial distribution and morphology protein 31</fullName>
    </recommendedName>
</protein>
<dbReference type="GO" id="GO:0007005">
    <property type="term" value="P:mitochondrion organization"/>
    <property type="evidence" value="ECO:0007669"/>
    <property type="project" value="InterPro"/>
</dbReference>
<evidence type="ECO:0008006" key="13">
    <source>
        <dbReference type="Google" id="ProtNLM"/>
    </source>
</evidence>
<evidence type="ECO:0000313" key="12">
    <source>
        <dbReference type="Proteomes" id="UP000037122"/>
    </source>
</evidence>
<dbReference type="PANTHER" id="PTHR31068:SF0">
    <property type="entry name" value="MITOCHONDRIAL DISTRIBUTION AND MORPHOLOGY PROTEIN 31"/>
    <property type="match status" value="1"/>
</dbReference>